<dbReference type="Gene3D" id="3.30.379.10">
    <property type="entry name" value="Chitobiase/beta-hexosaminidase domain 2-like"/>
    <property type="match status" value="1"/>
</dbReference>
<keyword evidence="7" id="KW-0732">Signal</keyword>
<protein>
    <recommendedName>
        <fullName evidence="3">beta-N-acetylhexosaminidase</fullName>
        <ecNumber evidence="3">3.2.1.52</ecNumber>
    </recommendedName>
</protein>
<dbReference type="Pfam" id="PF00754">
    <property type="entry name" value="F5_F8_type_C"/>
    <property type="match status" value="1"/>
</dbReference>
<dbReference type="InterPro" id="IPR008979">
    <property type="entry name" value="Galactose-bd-like_sf"/>
</dbReference>
<dbReference type="Pfam" id="PF00728">
    <property type="entry name" value="Glyco_hydro_20"/>
    <property type="match status" value="1"/>
</dbReference>
<evidence type="ECO:0000256" key="3">
    <source>
        <dbReference type="ARBA" id="ARBA00012663"/>
    </source>
</evidence>
<evidence type="ECO:0000256" key="5">
    <source>
        <dbReference type="ARBA" id="ARBA00023295"/>
    </source>
</evidence>
<dbReference type="SUPFAM" id="SSF49785">
    <property type="entry name" value="Galactose-binding domain-like"/>
    <property type="match status" value="1"/>
</dbReference>
<dbReference type="GO" id="GO:0004563">
    <property type="term" value="F:beta-N-acetylhexosaminidase activity"/>
    <property type="evidence" value="ECO:0007669"/>
    <property type="project" value="UniProtKB-EC"/>
</dbReference>
<dbReference type="InterPro" id="IPR015883">
    <property type="entry name" value="Glyco_hydro_20_cat"/>
</dbReference>
<dbReference type="PANTHER" id="PTHR22600:SF57">
    <property type="entry name" value="BETA-N-ACETYLHEXOSAMINIDASE"/>
    <property type="match status" value="1"/>
</dbReference>
<dbReference type="InterPro" id="IPR017853">
    <property type="entry name" value="GH"/>
</dbReference>
<comment type="catalytic activity">
    <reaction evidence="1">
        <text>Hydrolysis of terminal non-reducing N-acetyl-D-hexosamine residues in N-acetyl-beta-D-hexosaminides.</text>
        <dbReference type="EC" id="3.2.1.52"/>
    </reaction>
</comment>
<dbReference type="GO" id="GO:0016020">
    <property type="term" value="C:membrane"/>
    <property type="evidence" value="ECO:0007669"/>
    <property type="project" value="TreeGrafter"/>
</dbReference>
<dbReference type="Gene3D" id="3.20.20.80">
    <property type="entry name" value="Glycosidases"/>
    <property type="match status" value="1"/>
</dbReference>
<dbReference type="PANTHER" id="PTHR22600">
    <property type="entry name" value="BETA-HEXOSAMINIDASE"/>
    <property type="match status" value="1"/>
</dbReference>
<accession>A0A0C1ISB3</accession>
<dbReference type="GO" id="GO:0005975">
    <property type="term" value="P:carbohydrate metabolic process"/>
    <property type="evidence" value="ECO:0007669"/>
    <property type="project" value="InterPro"/>
</dbReference>
<dbReference type="InterPro" id="IPR000421">
    <property type="entry name" value="FA58C"/>
</dbReference>
<dbReference type="SUPFAM" id="SSF55545">
    <property type="entry name" value="beta-N-acetylhexosaminidase-like domain"/>
    <property type="match status" value="1"/>
</dbReference>
<dbReference type="EMBL" id="JSVC01000020">
    <property type="protein sequence ID" value="KIC93339.1"/>
    <property type="molecule type" value="Genomic_DNA"/>
</dbReference>
<name>A0A0C1ISB3_9BACT</name>
<evidence type="ECO:0000313" key="10">
    <source>
        <dbReference type="Proteomes" id="UP000031408"/>
    </source>
</evidence>
<evidence type="ECO:0000256" key="1">
    <source>
        <dbReference type="ARBA" id="ARBA00001231"/>
    </source>
</evidence>
<evidence type="ECO:0000259" key="8">
    <source>
        <dbReference type="PROSITE" id="PS50022"/>
    </source>
</evidence>
<dbReference type="InterPro" id="IPR025705">
    <property type="entry name" value="Beta_hexosaminidase_sua/sub"/>
</dbReference>
<organism evidence="9 10">
    <name type="scientific">Flavihumibacter solisilvae</name>
    <dbReference type="NCBI Taxonomy" id="1349421"/>
    <lineage>
        <taxon>Bacteria</taxon>
        <taxon>Pseudomonadati</taxon>
        <taxon>Bacteroidota</taxon>
        <taxon>Chitinophagia</taxon>
        <taxon>Chitinophagales</taxon>
        <taxon>Chitinophagaceae</taxon>
        <taxon>Flavihumibacter</taxon>
    </lineage>
</organism>
<evidence type="ECO:0000256" key="2">
    <source>
        <dbReference type="ARBA" id="ARBA00006285"/>
    </source>
</evidence>
<dbReference type="GO" id="GO:0030203">
    <property type="term" value="P:glycosaminoglycan metabolic process"/>
    <property type="evidence" value="ECO:0007669"/>
    <property type="project" value="TreeGrafter"/>
</dbReference>
<dbReference type="AlphaFoldDB" id="A0A0C1ISB3"/>
<keyword evidence="4" id="KW-0378">Hydrolase</keyword>
<proteinExistence type="inferred from homology"/>
<feature type="chain" id="PRO_5002133548" description="beta-N-acetylhexosaminidase" evidence="7">
    <location>
        <begin position="21"/>
        <end position="780"/>
    </location>
</feature>
<dbReference type="SUPFAM" id="SSF51445">
    <property type="entry name" value="(Trans)glycosidases"/>
    <property type="match status" value="1"/>
</dbReference>
<feature type="domain" description="F5/8 type C" evidence="8">
    <location>
        <begin position="614"/>
        <end position="751"/>
    </location>
</feature>
<sequence length="780" mass="86366">MRKLALMFLAGMVLQGASFAQQISIVPEPAEMTMPKTAAKYVINSNTKINLVGSGLEESASFLNDYIQKVYGFKLAVVPNGKSAGITLSYEKQEYRYPGAYRMQVGNKGVNIAGDNANGVFYGVQTLIQLLPTEGSKTALQIPHVNIKDYPRFGYRGMHLDVSRHFFDVNFVKKYIDYLALHKMNYFHWHLTDDQGWRIEIKKYPKLTEVGGWRNGTIVGRYPGTGNDNIRVGGFYTQDEIREVVKYAADRYITVVPEIEMPGHASAAIAAYPELSCFPGEATKKYVPENCAWAGDSTGKQVIQSWGVYDDVFVPSENTFKFLEDVVDEVIALFPSKYIHVGGDECPKTNWKRSEFCQNLIKEKGLKDEHGLQSYFINRMEKYINSKGRTIIGWDEILEGGLAPNALVMSWRGEEGGIAAAKENHEVIMTPGNFVYFDHSQTRNEDSVTIGGYTPLEETYSYEPVPAALPADKQKYILGAQANLWTEYIKNPSKVEYMVFPRMSALSEVLWSPASKRNWKSFEKKIPAIFNRYGKWGSNYSKSYFDLKANVVPAAANKGLQVKLESPIAAAQPVYILEGAGSSAATTTKYNGPLSITSNAKLTAWNELKGKPAGAKVQLNFTTNKATGKKISLQNNPSKNYPGQGGAFGLVNGLRSEKGMNSTEWLGWEGSDLDATIDLGESTSFEKVQLHIAESHGSWIYGPAKFEISVSDDGNNYKAVTGGQATSREDGNSMKSLEVSFPALKARFVKVKAVNYGQIPDGQAGAGHKAWLFADEISIR</sequence>
<keyword evidence="10" id="KW-1185">Reference proteome</keyword>
<evidence type="ECO:0000256" key="4">
    <source>
        <dbReference type="ARBA" id="ARBA00022801"/>
    </source>
</evidence>
<dbReference type="InterPro" id="IPR015882">
    <property type="entry name" value="HEX_bac_N"/>
</dbReference>
<dbReference type="CDD" id="cd06563">
    <property type="entry name" value="GH20_chitobiase-like"/>
    <property type="match status" value="1"/>
</dbReference>
<feature type="active site" description="Proton donor" evidence="6">
    <location>
        <position position="345"/>
    </location>
</feature>
<dbReference type="PRINTS" id="PR00738">
    <property type="entry name" value="GLHYDRLASE20"/>
</dbReference>
<dbReference type="Pfam" id="PF02838">
    <property type="entry name" value="Glyco_hydro_20b"/>
    <property type="match status" value="1"/>
</dbReference>
<keyword evidence="5" id="KW-0326">Glycosidase</keyword>
<comment type="similarity">
    <text evidence="2">Belongs to the glycosyl hydrolase 20 family.</text>
</comment>
<evidence type="ECO:0000256" key="6">
    <source>
        <dbReference type="PIRSR" id="PIRSR625705-1"/>
    </source>
</evidence>
<dbReference type="InterPro" id="IPR029018">
    <property type="entry name" value="Hex-like_dom2"/>
</dbReference>
<comment type="caution">
    <text evidence="9">The sequence shown here is derived from an EMBL/GenBank/DDBJ whole genome shotgun (WGS) entry which is preliminary data.</text>
</comment>
<reference evidence="9 10" key="1">
    <citation type="submission" date="2014-11" db="EMBL/GenBank/DDBJ databases">
        <title>Genome sequence of Flavihumibacter solisilvae 3-3.</title>
        <authorList>
            <person name="Zhou G."/>
            <person name="Li M."/>
            <person name="Wang G."/>
        </authorList>
    </citation>
    <scope>NUCLEOTIDE SEQUENCE [LARGE SCALE GENOMIC DNA]</scope>
    <source>
        <strain evidence="9 10">3-3</strain>
    </source>
</reference>
<feature type="signal peptide" evidence="7">
    <location>
        <begin position="1"/>
        <end position="20"/>
    </location>
</feature>
<dbReference type="EC" id="3.2.1.52" evidence="3"/>
<evidence type="ECO:0000256" key="7">
    <source>
        <dbReference type="SAM" id="SignalP"/>
    </source>
</evidence>
<dbReference type="STRING" id="1349421.OI18_17835"/>
<dbReference type="Gene3D" id="2.60.120.260">
    <property type="entry name" value="Galactose-binding domain-like"/>
    <property type="match status" value="1"/>
</dbReference>
<gene>
    <name evidence="9" type="ORF">OI18_17835</name>
</gene>
<dbReference type="RefSeq" id="WP_039142330.1">
    <property type="nucleotide sequence ID" value="NZ_JSVC01000020.1"/>
</dbReference>
<dbReference type="PROSITE" id="PS50022">
    <property type="entry name" value="FA58C_3"/>
    <property type="match status" value="1"/>
</dbReference>
<dbReference type="OrthoDB" id="726159at2"/>
<evidence type="ECO:0000313" key="9">
    <source>
        <dbReference type="EMBL" id="KIC93339.1"/>
    </source>
</evidence>
<dbReference type="Proteomes" id="UP000031408">
    <property type="component" value="Unassembled WGS sequence"/>
</dbReference>